<dbReference type="InterPro" id="IPR002018">
    <property type="entry name" value="CarbesteraseB"/>
</dbReference>
<gene>
    <name evidence="3" type="ORF">BDW42DRAFT_181498</name>
</gene>
<keyword evidence="4" id="KW-1185">Reference proteome</keyword>
<dbReference type="InterPro" id="IPR019819">
    <property type="entry name" value="Carboxylesterase_B_CS"/>
</dbReference>
<feature type="signal peptide" evidence="1">
    <location>
        <begin position="1"/>
        <end position="21"/>
    </location>
</feature>
<keyword evidence="3" id="KW-0378">Hydrolase</keyword>
<feature type="domain" description="Carboxylesterase type B" evidence="2">
    <location>
        <begin position="42"/>
        <end position="545"/>
    </location>
</feature>
<organism evidence="3 4">
    <name type="scientific">Aspergillus taichungensis</name>
    <dbReference type="NCBI Taxonomy" id="482145"/>
    <lineage>
        <taxon>Eukaryota</taxon>
        <taxon>Fungi</taxon>
        <taxon>Dikarya</taxon>
        <taxon>Ascomycota</taxon>
        <taxon>Pezizomycotina</taxon>
        <taxon>Eurotiomycetes</taxon>
        <taxon>Eurotiomycetidae</taxon>
        <taxon>Eurotiales</taxon>
        <taxon>Aspergillaceae</taxon>
        <taxon>Aspergillus</taxon>
        <taxon>Aspergillus subgen. Circumdati</taxon>
    </lineage>
</organism>
<dbReference type="PROSITE" id="PS00941">
    <property type="entry name" value="CARBOXYLESTERASE_B_2"/>
    <property type="match status" value="1"/>
</dbReference>
<reference evidence="4" key="1">
    <citation type="submission" date="2017-12" db="EMBL/GenBank/DDBJ databases">
        <authorList>
            <consortium name="DOE Joint Genome Institute"/>
            <person name="Mondo S.J."/>
            <person name="Kjaerbolling I."/>
            <person name="Vesth T.C."/>
            <person name="Frisvad J.C."/>
            <person name="Nybo J.L."/>
            <person name="Theobald S."/>
            <person name="Kuo A."/>
            <person name="Bowyer P."/>
            <person name="Matsuda Y."/>
            <person name="Lyhne E.K."/>
            <person name="Kogle M.E."/>
            <person name="Clum A."/>
            <person name="Lipzen A."/>
            <person name="Salamov A."/>
            <person name="Ngan C.Y."/>
            <person name="Daum C."/>
            <person name="Chiniquy J."/>
            <person name="Barry K."/>
            <person name="LaButti K."/>
            <person name="Haridas S."/>
            <person name="Simmons B.A."/>
            <person name="Magnuson J.K."/>
            <person name="Mortensen U.H."/>
            <person name="Larsen T.O."/>
            <person name="Grigoriev I.V."/>
            <person name="Baker S.E."/>
            <person name="Andersen M.R."/>
            <person name="Nordberg H.P."/>
            <person name="Cantor M.N."/>
            <person name="Hua S.X."/>
        </authorList>
    </citation>
    <scope>NUCLEOTIDE SEQUENCE [LARGE SCALE GENOMIC DNA]</scope>
    <source>
        <strain evidence="4">IBT 19404</strain>
    </source>
</reference>
<protein>
    <submittedName>
        <fullName evidence="3">Alpha/beta-hydrolase</fullName>
    </submittedName>
</protein>
<name>A0A2J5HDQ1_9EURO</name>
<proteinExistence type="predicted"/>
<dbReference type="InterPro" id="IPR029058">
    <property type="entry name" value="AB_hydrolase_fold"/>
</dbReference>
<feature type="chain" id="PRO_5014445805" evidence="1">
    <location>
        <begin position="22"/>
        <end position="558"/>
    </location>
</feature>
<dbReference type="InterPro" id="IPR050309">
    <property type="entry name" value="Type-B_Carboxylest/Lipase"/>
</dbReference>
<accession>A0A2J5HDQ1</accession>
<dbReference type="GO" id="GO:0016787">
    <property type="term" value="F:hydrolase activity"/>
    <property type="evidence" value="ECO:0007669"/>
    <property type="project" value="UniProtKB-KW"/>
</dbReference>
<sequence length="558" mass="60620">MGAIRIALSFFILPLISSGNAASLPTVDLGYEVHQAISFNESQGLYNFSNIRYAAPPVGDLRFRAPEPPESNRSTVQTGAEGRVCPQARPMWSTKIQMPFLQSLLSGQPFNQSTNISSYPYTPAPLDPRTTEDCLFLDVVVPKRVFDRGAGAAPVIVYFTGGGWSSGDKTDYNPTGLIERSQGREGDGIVFVALNHRLGAFGFLGGKSLEEDGTANAALYDQRMALRWVREHVAQFGGDPSRVTVMGESSAGNSIVHQITAYGGKRGPPDFQRAIVQSTAWYPEPSLTQNATLQQFLDSLNVNTVAEARRLPSQKLIAANAYQIATTPLYGGYPFAPVVDGSFVPAAPANLLDSGDFAHNLTILSTTNAQDGLLFTNPIGATDSGFTPAIHQLLPPLPPSALQYAATTLYPPIYNGSYGYTTPFQRTSVAIDDMFIRCQNKHLSQTFRNSSYAYTFSVPPALHGQDLDSIFYNPEHPQVRLRGLPLNATTAQALQDYILSFVASGTPRSTLGPAIPRYGPAERVLDVGMHNLTIVRDPADERRCRYWLEQPVFSGVGS</sequence>
<evidence type="ECO:0000259" key="2">
    <source>
        <dbReference type="Pfam" id="PF00135"/>
    </source>
</evidence>
<dbReference type="PANTHER" id="PTHR11559">
    <property type="entry name" value="CARBOXYLESTERASE"/>
    <property type="match status" value="1"/>
</dbReference>
<dbReference type="Pfam" id="PF00135">
    <property type="entry name" value="COesterase"/>
    <property type="match status" value="1"/>
</dbReference>
<evidence type="ECO:0000256" key="1">
    <source>
        <dbReference type="SAM" id="SignalP"/>
    </source>
</evidence>
<keyword evidence="1" id="KW-0732">Signal</keyword>
<dbReference type="OrthoDB" id="408631at2759"/>
<evidence type="ECO:0000313" key="4">
    <source>
        <dbReference type="Proteomes" id="UP000235023"/>
    </source>
</evidence>
<dbReference type="SUPFAM" id="SSF53474">
    <property type="entry name" value="alpha/beta-Hydrolases"/>
    <property type="match status" value="1"/>
</dbReference>
<dbReference type="EMBL" id="KZ559672">
    <property type="protein sequence ID" value="PLN74942.1"/>
    <property type="molecule type" value="Genomic_DNA"/>
</dbReference>
<dbReference type="Gene3D" id="3.40.50.1820">
    <property type="entry name" value="alpha/beta hydrolase"/>
    <property type="match status" value="1"/>
</dbReference>
<evidence type="ECO:0000313" key="3">
    <source>
        <dbReference type="EMBL" id="PLN74942.1"/>
    </source>
</evidence>
<dbReference type="AlphaFoldDB" id="A0A2J5HDQ1"/>
<dbReference type="Proteomes" id="UP000235023">
    <property type="component" value="Unassembled WGS sequence"/>
</dbReference>